<evidence type="ECO:0000256" key="2">
    <source>
        <dbReference type="ARBA" id="ARBA00009810"/>
    </source>
</evidence>
<dbReference type="Pfam" id="PF07715">
    <property type="entry name" value="Plug"/>
    <property type="match status" value="1"/>
</dbReference>
<evidence type="ECO:0000256" key="12">
    <source>
        <dbReference type="PROSITE-ProRule" id="PRU01360"/>
    </source>
</evidence>
<evidence type="ECO:0000313" key="18">
    <source>
        <dbReference type="Proteomes" id="UP001596270"/>
    </source>
</evidence>
<feature type="domain" description="TonB-dependent receptor-like beta-barrel" evidence="15">
    <location>
        <begin position="177"/>
        <end position="586"/>
    </location>
</feature>
<dbReference type="InterPro" id="IPR037066">
    <property type="entry name" value="Plug_dom_sf"/>
</dbReference>
<dbReference type="RefSeq" id="WP_371437842.1">
    <property type="nucleotide sequence ID" value="NZ_JBHSRS010000013.1"/>
</dbReference>
<keyword evidence="8 13" id="KW-0798">TonB box</keyword>
<dbReference type="InterPro" id="IPR036942">
    <property type="entry name" value="Beta-barrel_TonB_sf"/>
</dbReference>
<evidence type="ECO:0000313" key="17">
    <source>
        <dbReference type="EMBL" id="MFC6280512.1"/>
    </source>
</evidence>
<evidence type="ECO:0000256" key="11">
    <source>
        <dbReference type="ARBA" id="ARBA00023237"/>
    </source>
</evidence>
<dbReference type="CDD" id="cd01347">
    <property type="entry name" value="ligand_gated_channel"/>
    <property type="match status" value="1"/>
</dbReference>
<evidence type="ECO:0000256" key="7">
    <source>
        <dbReference type="ARBA" id="ARBA00023065"/>
    </source>
</evidence>
<accession>A0ABW1TTC7</accession>
<gene>
    <name evidence="17" type="ORF">ACFQND_04630</name>
</gene>
<reference evidence="18" key="1">
    <citation type="journal article" date="2019" name="Int. J. Syst. Evol. Microbiol.">
        <title>The Global Catalogue of Microorganisms (GCM) 10K type strain sequencing project: providing services to taxonomists for standard genome sequencing and annotation.</title>
        <authorList>
            <consortium name="The Broad Institute Genomics Platform"/>
            <consortium name="The Broad Institute Genome Sequencing Center for Infectious Disease"/>
            <person name="Wu L."/>
            <person name="Ma J."/>
        </authorList>
    </citation>
    <scope>NUCLEOTIDE SEQUENCE [LARGE SCALE GENOMIC DNA]</scope>
    <source>
        <strain evidence="18">CCUG 39402</strain>
    </source>
</reference>
<keyword evidence="18" id="KW-1185">Reference proteome</keyword>
<dbReference type="PROSITE" id="PS52016">
    <property type="entry name" value="TONB_DEPENDENT_REC_3"/>
    <property type="match status" value="1"/>
</dbReference>
<protein>
    <submittedName>
        <fullName evidence="17">TonB-dependent receptor domain-containing protein</fullName>
    </submittedName>
</protein>
<keyword evidence="4 12" id="KW-1134">Transmembrane beta strand</keyword>
<evidence type="ECO:0000256" key="6">
    <source>
        <dbReference type="ARBA" id="ARBA00022729"/>
    </source>
</evidence>
<keyword evidence="10 17" id="KW-0675">Receptor</keyword>
<dbReference type="InterPro" id="IPR039426">
    <property type="entry name" value="TonB-dep_rcpt-like"/>
</dbReference>
<dbReference type="Gene3D" id="2.170.130.10">
    <property type="entry name" value="TonB-dependent receptor, plug domain"/>
    <property type="match status" value="1"/>
</dbReference>
<dbReference type="Proteomes" id="UP001596270">
    <property type="component" value="Unassembled WGS sequence"/>
</dbReference>
<comment type="caution">
    <text evidence="17">The sequence shown here is derived from an EMBL/GenBank/DDBJ whole genome shotgun (WGS) entry which is preliminary data.</text>
</comment>
<evidence type="ECO:0000256" key="9">
    <source>
        <dbReference type="ARBA" id="ARBA00023136"/>
    </source>
</evidence>
<evidence type="ECO:0000256" key="14">
    <source>
        <dbReference type="SAM" id="SignalP"/>
    </source>
</evidence>
<evidence type="ECO:0000259" key="16">
    <source>
        <dbReference type="Pfam" id="PF07715"/>
    </source>
</evidence>
<dbReference type="InterPro" id="IPR012910">
    <property type="entry name" value="Plug_dom"/>
</dbReference>
<evidence type="ECO:0000256" key="5">
    <source>
        <dbReference type="ARBA" id="ARBA00022692"/>
    </source>
</evidence>
<organism evidence="17 18">
    <name type="scientific">Polaromonas aquatica</name>
    <dbReference type="NCBI Taxonomy" id="332657"/>
    <lineage>
        <taxon>Bacteria</taxon>
        <taxon>Pseudomonadati</taxon>
        <taxon>Pseudomonadota</taxon>
        <taxon>Betaproteobacteria</taxon>
        <taxon>Burkholderiales</taxon>
        <taxon>Comamonadaceae</taxon>
        <taxon>Polaromonas</taxon>
    </lineage>
</organism>
<keyword evidence="3 12" id="KW-0813">Transport</keyword>
<keyword evidence="11 12" id="KW-0998">Cell outer membrane</keyword>
<sequence>MTTCISRARFAALPLALAAAFPASQSYAQTGPAPQLSETVVSATRTPTRTDELVSDVVVVNRADLDKMEGRTLPEILVRVPGVQFSSNGGLGKTSSINIRGTEARHTILLIDGVRYGSATSGTPNWDNIPADMIERIEILKGPASALYGSEAVGGVVQIFLRKGAQGFRPYASGTLGSANYQQLAAGFTGGSGAVSYALGVQKTHDGGFSATNPRVGANYNPDRDGFDQNALNASVALQINDSWKVDAGLLYSDSVNHSDDGPGRDTRYAGLTTTARAGVEGRLLPGWRTQLRYSQSVDSNRAIVAAPAVFPSLFKTTQNQLTWQNDIDTPIGVALVGVEQLTQKVDSTTVYSVTQRTVSSYFVGLNGSQGRHSWQANLRNDSNSQFGDNSTGFAGYGFSLTPAWRVNASYGTSFVAPTFNQLYFQSLTFKGNPLLQPERGANTDIGVTWSEGGHTVKLVHFDNKIRGFIANPLAPTNVAQARIDGYTLAYDGSFGALALRASADAMNPRDALTGKRLPRRSASQVRVGADYGVGAWTFGGSVLSAGASFNDTNNLQPLAGYTTADLYADYKLNKDWMLQAKVNNLTNQQYETVLGYNQPGRTLYVTLRYQPK</sequence>
<evidence type="ECO:0000256" key="4">
    <source>
        <dbReference type="ARBA" id="ARBA00022452"/>
    </source>
</evidence>
<dbReference type="Pfam" id="PF00593">
    <property type="entry name" value="TonB_dep_Rec_b-barrel"/>
    <property type="match status" value="1"/>
</dbReference>
<keyword evidence="6 14" id="KW-0732">Signal</keyword>
<keyword evidence="9 12" id="KW-0472">Membrane</keyword>
<evidence type="ECO:0000256" key="10">
    <source>
        <dbReference type="ARBA" id="ARBA00023170"/>
    </source>
</evidence>
<evidence type="ECO:0000256" key="3">
    <source>
        <dbReference type="ARBA" id="ARBA00022448"/>
    </source>
</evidence>
<feature type="chain" id="PRO_5046675102" evidence="14">
    <location>
        <begin position="29"/>
        <end position="613"/>
    </location>
</feature>
<dbReference type="PANTHER" id="PTHR30069">
    <property type="entry name" value="TONB-DEPENDENT OUTER MEMBRANE RECEPTOR"/>
    <property type="match status" value="1"/>
</dbReference>
<name>A0ABW1TTC7_9BURK</name>
<dbReference type="InterPro" id="IPR000531">
    <property type="entry name" value="Beta-barrel_TonB"/>
</dbReference>
<evidence type="ECO:0000256" key="8">
    <source>
        <dbReference type="ARBA" id="ARBA00023077"/>
    </source>
</evidence>
<proteinExistence type="inferred from homology"/>
<feature type="domain" description="TonB-dependent receptor plug" evidence="16">
    <location>
        <begin position="53"/>
        <end position="156"/>
    </location>
</feature>
<comment type="subcellular location">
    <subcellularLocation>
        <location evidence="1 12">Cell outer membrane</location>
        <topology evidence="1 12">Multi-pass membrane protein</topology>
    </subcellularLocation>
</comment>
<keyword evidence="5 12" id="KW-0812">Transmembrane</keyword>
<feature type="signal peptide" evidence="14">
    <location>
        <begin position="1"/>
        <end position="28"/>
    </location>
</feature>
<dbReference type="Gene3D" id="2.40.170.20">
    <property type="entry name" value="TonB-dependent receptor, beta-barrel domain"/>
    <property type="match status" value="1"/>
</dbReference>
<dbReference type="PANTHER" id="PTHR30069:SF53">
    <property type="entry name" value="COLICIN I RECEPTOR-RELATED"/>
    <property type="match status" value="1"/>
</dbReference>
<dbReference type="EMBL" id="JBHSRS010000013">
    <property type="protein sequence ID" value="MFC6280512.1"/>
    <property type="molecule type" value="Genomic_DNA"/>
</dbReference>
<comment type="similarity">
    <text evidence="2 12 13">Belongs to the TonB-dependent receptor family.</text>
</comment>
<dbReference type="SUPFAM" id="SSF56935">
    <property type="entry name" value="Porins"/>
    <property type="match status" value="1"/>
</dbReference>
<evidence type="ECO:0000256" key="13">
    <source>
        <dbReference type="RuleBase" id="RU003357"/>
    </source>
</evidence>
<keyword evidence="7" id="KW-0406">Ion transport</keyword>
<evidence type="ECO:0000256" key="1">
    <source>
        <dbReference type="ARBA" id="ARBA00004571"/>
    </source>
</evidence>
<evidence type="ECO:0000259" key="15">
    <source>
        <dbReference type="Pfam" id="PF00593"/>
    </source>
</evidence>